<feature type="domain" description="Peptidase M16 C-terminal" evidence="2">
    <location>
        <begin position="164"/>
        <end position="336"/>
    </location>
</feature>
<keyword evidence="3" id="KW-0645">Protease</keyword>
<dbReference type="Proteomes" id="UP000005540">
    <property type="component" value="Unassembled WGS sequence"/>
</dbReference>
<dbReference type="GO" id="GO:0008233">
    <property type="term" value="F:peptidase activity"/>
    <property type="evidence" value="ECO:0007669"/>
    <property type="project" value="UniProtKB-KW"/>
</dbReference>
<dbReference type="EMBL" id="ABZS01000065">
    <property type="protein sequence ID" value="EEP60679.1"/>
    <property type="molecule type" value="Genomic_DNA"/>
</dbReference>
<dbReference type="InterPro" id="IPR050361">
    <property type="entry name" value="MPP/UQCRC_Complex"/>
</dbReference>
<evidence type="ECO:0000313" key="4">
    <source>
        <dbReference type="Proteomes" id="UP000005540"/>
    </source>
</evidence>
<evidence type="ECO:0000259" key="2">
    <source>
        <dbReference type="Pfam" id="PF05193"/>
    </source>
</evidence>
<protein>
    <submittedName>
        <fullName evidence="3">Processing protease</fullName>
    </submittedName>
</protein>
<evidence type="ECO:0000259" key="1">
    <source>
        <dbReference type="Pfam" id="PF00675"/>
    </source>
</evidence>
<sequence length="402" mass="45822">MLKVIYPNNLTLIYKQTHGKGIIAGSIFIRGGSFEDGTEKAGLTNLTLKMLLKGSNKYSDYDINKFFEDSGGYISSSSGEDFSNIEFATTVDNFPKAVEILMDILENPLFPEDKFVQEKGNIIAQIKAKKEEGFSIAFDELRKVIYKDTNYQYSPLGTEESLNKITLEDVKKRWNELLNSNRIVISIVGDASFKEFENQLYNFSKLPKKDYFSFPKVDKIIEDNPCVTVHREGQQSTILIAYNAPTLLDKDYIPFRVLNGILGSGFTSRMFQELREKRGLAYATGSYFPARLNIGTVVLYIGTDPKKREDAEKGMREVVKSLKEGIKEEEIKISKEKILGTFMMDHQTRSKQAYYLGWFETVGLGYQMDKNYPNLIKKVKLQDLTKLTTKYFTKSSCIIVSP</sequence>
<proteinExistence type="predicted"/>
<dbReference type="Pfam" id="PF05193">
    <property type="entry name" value="Peptidase_M16_C"/>
    <property type="match status" value="1"/>
</dbReference>
<feature type="domain" description="Peptidase M16 N-terminal" evidence="1">
    <location>
        <begin position="17"/>
        <end position="158"/>
    </location>
</feature>
<dbReference type="InterPro" id="IPR007863">
    <property type="entry name" value="Peptidase_M16_C"/>
</dbReference>
<comment type="caution">
    <text evidence="3">The sequence shown here is derived from an EMBL/GenBank/DDBJ whole genome shotgun (WGS) entry which is preliminary data.</text>
</comment>
<dbReference type="PANTHER" id="PTHR11851:SF224">
    <property type="entry name" value="PROCESSING PROTEASE"/>
    <property type="match status" value="1"/>
</dbReference>
<keyword evidence="3" id="KW-0378">Hydrolase</keyword>
<dbReference type="Gene3D" id="3.30.830.10">
    <property type="entry name" value="Metalloenzyme, LuxS/M16 peptidase-like"/>
    <property type="match status" value="2"/>
</dbReference>
<organism evidence="3 4">
    <name type="scientific">Sulfurihydrogenibium yellowstonense SS-5</name>
    <dbReference type="NCBI Taxonomy" id="432331"/>
    <lineage>
        <taxon>Bacteria</taxon>
        <taxon>Pseudomonadati</taxon>
        <taxon>Aquificota</taxon>
        <taxon>Aquificia</taxon>
        <taxon>Aquificales</taxon>
        <taxon>Hydrogenothermaceae</taxon>
        <taxon>Sulfurihydrogenibium</taxon>
    </lineage>
</organism>
<keyword evidence="4" id="KW-1185">Reference proteome</keyword>
<dbReference type="GO" id="GO:0006508">
    <property type="term" value="P:proteolysis"/>
    <property type="evidence" value="ECO:0007669"/>
    <property type="project" value="UniProtKB-KW"/>
</dbReference>
<dbReference type="InterPro" id="IPR011249">
    <property type="entry name" value="Metalloenz_LuxS/M16"/>
</dbReference>
<dbReference type="AlphaFoldDB" id="C4FJS4"/>
<dbReference type="PANTHER" id="PTHR11851">
    <property type="entry name" value="METALLOPROTEASE"/>
    <property type="match status" value="1"/>
</dbReference>
<name>C4FJS4_9AQUI</name>
<reference evidence="3 4" key="1">
    <citation type="submission" date="2009-04" db="EMBL/GenBank/DDBJ databases">
        <authorList>
            <person name="Reysenbach A.-L."/>
            <person name="Heidelberg J.F."/>
            <person name="Nelson W.C."/>
        </authorList>
    </citation>
    <scope>NUCLEOTIDE SEQUENCE [LARGE SCALE GENOMIC DNA]</scope>
    <source>
        <strain evidence="3 4">SS-5</strain>
    </source>
</reference>
<gene>
    <name evidence="3" type="ORF">SULYE_0824</name>
</gene>
<dbReference type="InterPro" id="IPR011765">
    <property type="entry name" value="Pept_M16_N"/>
</dbReference>
<evidence type="ECO:0000313" key="3">
    <source>
        <dbReference type="EMBL" id="EEP60679.1"/>
    </source>
</evidence>
<accession>C4FJS4</accession>
<dbReference type="Pfam" id="PF00675">
    <property type="entry name" value="Peptidase_M16"/>
    <property type="match status" value="1"/>
</dbReference>
<dbReference type="SUPFAM" id="SSF63411">
    <property type="entry name" value="LuxS/MPP-like metallohydrolase"/>
    <property type="match status" value="2"/>
</dbReference>
<dbReference type="GO" id="GO:0046872">
    <property type="term" value="F:metal ion binding"/>
    <property type="evidence" value="ECO:0007669"/>
    <property type="project" value="InterPro"/>
</dbReference>